<proteinExistence type="predicted"/>
<accession>A0ABV7VPV5</accession>
<comment type="caution">
    <text evidence="2">The sequence shown here is derived from an EMBL/GenBank/DDBJ whole genome shotgun (WGS) entry which is preliminary data.</text>
</comment>
<dbReference type="InterPro" id="IPR037135">
    <property type="entry name" value="DUF1653-like_dom_sf"/>
</dbReference>
<name>A0ABV7VPV5_9GAMM</name>
<evidence type="ECO:0000259" key="1">
    <source>
        <dbReference type="Pfam" id="PF07866"/>
    </source>
</evidence>
<dbReference type="Gene3D" id="2.30.30.320">
    <property type="entry name" value="DUF1653-like domain"/>
    <property type="match status" value="1"/>
</dbReference>
<dbReference type="Proteomes" id="UP001595722">
    <property type="component" value="Unassembled WGS sequence"/>
</dbReference>
<protein>
    <submittedName>
        <fullName evidence="2">DUF1653 domain-containing protein</fullName>
    </submittedName>
</protein>
<dbReference type="InterPro" id="IPR023387">
    <property type="entry name" value="DUF1653-like_dom"/>
</dbReference>
<gene>
    <name evidence="2" type="ORF">ACFOMG_00490</name>
</gene>
<evidence type="ECO:0000313" key="3">
    <source>
        <dbReference type="Proteomes" id="UP001595722"/>
    </source>
</evidence>
<sequence>MNLKTPVPGRYRHYKGNEYQVIGLVKHSETEETLVLYKTLYGDHSSWVRPLVMFSETVEVDGQAIPRFELIEAD</sequence>
<reference evidence="3" key="1">
    <citation type="journal article" date="2019" name="Int. J. Syst. Evol. Microbiol.">
        <title>The Global Catalogue of Microorganisms (GCM) 10K type strain sequencing project: providing services to taxonomists for standard genome sequencing and annotation.</title>
        <authorList>
            <consortium name="The Broad Institute Genomics Platform"/>
            <consortium name="The Broad Institute Genome Sequencing Center for Infectious Disease"/>
            <person name="Wu L."/>
            <person name="Ma J."/>
        </authorList>
    </citation>
    <scope>NUCLEOTIDE SEQUENCE [LARGE SCALE GENOMIC DNA]</scope>
    <source>
        <strain evidence="3">KCTC 42424</strain>
    </source>
</reference>
<dbReference type="EMBL" id="JBHRYB010000001">
    <property type="protein sequence ID" value="MFC3678586.1"/>
    <property type="molecule type" value="Genomic_DNA"/>
</dbReference>
<evidence type="ECO:0000313" key="2">
    <source>
        <dbReference type="EMBL" id="MFC3678586.1"/>
    </source>
</evidence>
<dbReference type="Pfam" id="PF07866">
    <property type="entry name" value="DUF1653"/>
    <property type="match status" value="1"/>
</dbReference>
<keyword evidence="3" id="KW-1185">Reference proteome</keyword>
<organism evidence="2 3">
    <name type="scientific">Bacterioplanoides pacificum</name>
    <dbReference type="NCBI Taxonomy" id="1171596"/>
    <lineage>
        <taxon>Bacteria</taxon>
        <taxon>Pseudomonadati</taxon>
        <taxon>Pseudomonadota</taxon>
        <taxon>Gammaproteobacteria</taxon>
        <taxon>Oceanospirillales</taxon>
        <taxon>Oceanospirillaceae</taxon>
        <taxon>Bacterioplanoides</taxon>
    </lineage>
</organism>
<feature type="domain" description="DUF1653" evidence="1">
    <location>
        <begin position="9"/>
        <end position="69"/>
    </location>
</feature>
<dbReference type="RefSeq" id="WP_376864138.1">
    <property type="nucleotide sequence ID" value="NZ_JBHRYB010000001.1"/>
</dbReference>